<reference evidence="3" key="1">
    <citation type="submission" date="2016-10" db="EMBL/GenBank/DDBJ databases">
        <authorList>
            <person name="Varghese N."/>
            <person name="Submissions S."/>
        </authorList>
    </citation>
    <scope>NUCLEOTIDE SEQUENCE [LARGE SCALE GENOMIC DNA]</scope>
    <source>
        <strain evidence="3">CGMCC 4.3568</strain>
    </source>
</reference>
<evidence type="ECO:0000256" key="1">
    <source>
        <dbReference type="SAM" id="Phobius"/>
    </source>
</evidence>
<dbReference type="RefSeq" id="WP_009151804.1">
    <property type="nucleotide sequence ID" value="NZ_FOKG01000036.1"/>
</dbReference>
<sequence length="56" mass="5883">MSVVVLALLIISLVAAAVLMVAMLVKDKPFYGGIGLCVLLGPGAVLTFWYTTLSWG</sequence>
<gene>
    <name evidence="2" type="ORF">SAMN05216266_13630</name>
</gene>
<organism evidence="2 3">
    <name type="scientific">Amycolatopsis marina</name>
    <dbReference type="NCBI Taxonomy" id="490629"/>
    <lineage>
        <taxon>Bacteria</taxon>
        <taxon>Bacillati</taxon>
        <taxon>Actinomycetota</taxon>
        <taxon>Actinomycetes</taxon>
        <taxon>Pseudonocardiales</taxon>
        <taxon>Pseudonocardiaceae</taxon>
        <taxon>Amycolatopsis</taxon>
    </lineage>
</organism>
<dbReference type="Proteomes" id="UP000243799">
    <property type="component" value="Unassembled WGS sequence"/>
</dbReference>
<keyword evidence="1" id="KW-0812">Transmembrane</keyword>
<dbReference type="AlphaFoldDB" id="A0A1I1CLX2"/>
<name>A0A1I1CLX2_9PSEU</name>
<proteinExistence type="predicted"/>
<feature type="transmembrane region" description="Helical" evidence="1">
    <location>
        <begin position="6"/>
        <end position="25"/>
    </location>
</feature>
<evidence type="ECO:0000313" key="3">
    <source>
        <dbReference type="Proteomes" id="UP000243799"/>
    </source>
</evidence>
<feature type="transmembrane region" description="Helical" evidence="1">
    <location>
        <begin position="30"/>
        <end position="50"/>
    </location>
</feature>
<evidence type="ECO:0000313" key="2">
    <source>
        <dbReference type="EMBL" id="SFB63661.1"/>
    </source>
</evidence>
<keyword evidence="3" id="KW-1185">Reference proteome</keyword>
<dbReference type="EMBL" id="FOKG01000036">
    <property type="protein sequence ID" value="SFB63661.1"/>
    <property type="molecule type" value="Genomic_DNA"/>
</dbReference>
<keyword evidence="1" id="KW-1133">Transmembrane helix</keyword>
<keyword evidence="1" id="KW-0472">Membrane</keyword>
<protein>
    <submittedName>
        <fullName evidence="2">Uncharacterized protein</fullName>
    </submittedName>
</protein>
<accession>A0A1I1CLX2</accession>